<keyword evidence="9" id="KW-0378">Hydrolase</keyword>
<evidence type="ECO:0000313" key="21">
    <source>
        <dbReference type="Proteomes" id="UP001596087"/>
    </source>
</evidence>
<dbReference type="Pfam" id="PF00476">
    <property type="entry name" value="DNA_pol_A"/>
    <property type="match status" value="1"/>
</dbReference>
<feature type="domain" description="3'-5' exonuclease" evidence="17">
    <location>
        <begin position="321"/>
        <end position="490"/>
    </location>
</feature>
<dbReference type="RefSeq" id="WP_378592627.1">
    <property type="nucleotide sequence ID" value="NZ_JBHSKD010000027.1"/>
</dbReference>
<dbReference type="SUPFAM" id="SSF56672">
    <property type="entry name" value="DNA/RNA polymerases"/>
    <property type="match status" value="1"/>
</dbReference>
<dbReference type="InterPro" id="IPR002421">
    <property type="entry name" value="5-3_exonuclease"/>
</dbReference>
<evidence type="ECO:0000256" key="12">
    <source>
        <dbReference type="ARBA" id="ARBA00023125"/>
    </source>
</evidence>
<dbReference type="InterPro" id="IPR054690">
    <property type="entry name" value="DNA_polI_exonuclease"/>
</dbReference>
<keyword evidence="7" id="KW-0540">Nuclease</keyword>
<dbReference type="CDD" id="cd06140">
    <property type="entry name" value="DNA_polA_I_Bacillus_like_exo"/>
    <property type="match status" value="1"/>
</dbReference>
<evidence type="ECO:0000256" key="7">
    <source>
        <dbReference type="ARBA" id="ARBA00022722"/>
    </source>
</evidence>
<name>A0ABW0BNR0_9ACTN</name>
<dbReference type="EC" id="2.7.7.7" evidence="2 15"/>
<reference evidence="21" key="1">
    <citation type="journal article" date="2019" name="Int. J. Syst. Evol. Microbiol.">
        <title>The Global Catalogue of Microorganisms (GCM) 10K type strain sequencing project: providing services to taxonomists for standard genome sequencing and annotation.</title>
        <authorList>
            <consortium name="The Broad Institute Genomics Platform"/>
            <consortium name="The Broad Institute Genome Sequencing Center for Infectious Disease"/>
            <person name="Wu L."/>
            <person name="Ma J."/>
        </authorList>
    </citation>
    <scope>NUCLEOTIDE SEQUENCE [LARGE SCALE GENOMIC DNA]</scope>
    <source>
        <strain evidence="21">DFY41</strain>
    </source>
</reference>
<evidence type="ECO:0000256" key="14">
    <source>
        <dbReference type="ARBA" id="ARBA00049244"/>
    </source>
</evidence>
<accession>A0ABW0BNR0</accession>
<dbReference type="Gene3D" id="3.40.50.1010">
    <property type="entry name" value="5'-nuclease"/>
    <property type="match status" value="1"/>
</dbReference>
<dbReference type="Pfam" id="PF02739">
    <property type="entry name" value="5_3_exonuc_N"/>
    <property type="match status" value="1"/>
</dbReference>
<keyword evidence="13 16" id="KW-0234">DNA repair</keyword>
<dbReference type="InterPro" id="IPR002562">
    <property type="entry name" value="3'-5'_exonuclease_dom"/>
</dbReference>
<dbReference type="InterPro" id="IPR008918">
    <property type="entry name" value="HhH2"/>
</dbReference>
<evidence type="ECO:0000256" key="16">
    <source>
        <dbReference type="RuleBase" id="RU004460"/>
    </source>
</evidence>
<dbReference type="InterPro" id="IPR036397">
    <property type="entry name" value="RNaseH_sf"/>
</dbReference>
<dbReference type="InterPro" id="IPR001098">
    <property type="entry name" value="DNA-dir_DNA_pol_A_palm_dom"/>
</dbReference>
<evidence type="ECO:0000256" key="2">
    <source>
        <dbReference type="ARBA" id="ARBA00012417"/>
    </source>
</evidence>
<keyword evidence="4 16" id="KW-0808">Transferase</keyword>
<comment type="catalytic activity">
    <reaction evidence="14 16">
        <text>DNA(n) + a 2'-deoxyribonucleoside 5'-triphosphate = DNA(n+1) + diphosphate</text>
        <dbReference type="Rhea" id="RHEA:22508"/>
        <dbReference type="Rhea" id="RHEA-COMP:17339"/>
        <dbReference type="Rhea" id="RHEA-COMP:17340"/>
        <dbReference type="ChEBI" id="CHEBI:33019"/>
        <dbReference type="ChEBI" id="CHEBI:61560"/>
        <dbReference type="ChEBI" id="CHEBI:173112"/>
        <dbReference type="EC" id="2.7.7.7"/>
    </reaction>
</comment>
<keyword evidence="11 16" id="KW-0239">DNA-directed DNA polymerase</keyword>
<dbReference type="SUPFAM" id="SSF88723">
    <property type="entry name" value="PIN domain-like"/>
    <property type="match status" value="1"/>
</dbReference>
<dbReference type="InterPro" id="IPR012337">
    <property type="entry name" value="RNaseH-like_sf"/>
</dbReference>
<dbReference type="InterPro" id="IPR020046">
    <property type="entry name" value="5-3_exonucl_a-hlix_arch_N"/>
</dbReference>
<dbReference type="InterPro" id="IPR036279">
    <property type="entry name" value="5-3_exonuclease_C_sf"/>
</dbReference>
<dbReference type="SMART" id="SM00482">
    <property type="entry name" value="POLAc"/>
    <property type="match status" value="1"/>
</dbReference>
<dbReference type="SMART" id="SM00279">
    <property type="entry name" value="HhH2"/>
    <property type="match status" value="1"/>
</dbReference>
<proteinExistence type="inferred from homology"/>
<dbReference type="Pfam" id="PF01367">
    <property type="entry name" value="5_3_exonuc"/>
    <property type="match status" value="1"/>
</dbReference>
<dbReference type="CDD" id="cd08637">
    <property type="entry name" value="DNA_pol_A_pol_I_C"/>
    <property type="match status" value="1"/>
</dbReference>
<protein>
    <recommendedName>
        <fullName evidence="3 15">DNA polymerase I</fullName>
        <ecNumber evidence="2 15">2.7.7.7</ecNumber>
    </recommendedName>
</protein>
<dbReference type="EMBL" id="JBHSKD010000027">
    <property type="protein sequence ID" value="MFC5178870.1"/>
    <property type="molecule type" value="Genomic_DNA"/>
</dbReference>
<dbReference type="Gene3D" id="3.30.420.10">
    <property type="entry name" value="Ribonuclease H-like superfamily/Ribonuclease H"/>
    <property type="match status" value="1"/>
</dbReference>
<evidence type="ECO:0000313" key="20">
    <source>
        <dbReference type="EMBL" id="MFC5178870.1"/>
    </source>
</evidence>
<evidence type="ECO:0000256" key="10">
    <source>
        <dbReference type="ARBA" id="ARBA00022839"/>
    </source>
</evidence>
<dbReference type="SUPFAM" id="SSF47807">
    <property type="entry name" value="5' to 3' exonuclease, C-terminal subdomain"/>
    <property type="match status" value="1"/>
</dbReference>
<keyword evidence="21" id="KW-1185">Reference proteome</keyword>
<dbReference type="InterPro" id="IPR018320">
    <property type="entry name" value="DNA_polymerase_1"/>
</dbReference>
<dbReference type="InterPro" id="IPR002298">
    <property type="entry name" value="DNA_polymerase_A"/>
</dbReference>
<dbReference type="CDD" id="cd09859">
    <property type="entry name" value="PIN_53EXO"/>
    <property type="match status" value="1"/>
</dbReference>
<evidence type="ECO:0000256" key="11">
    <source>
        <dbReference type="ARBA" id="ARBA00022932"/>
    </source>
</evidence>
<dbReference type="CDD" id="cd09898">
    <property type="entry name" value="H3TH_53EXO"/>
    <property type="match status" value="1"/>
</dbReference>
<dbReference type="Proteomes" id="UP001596087">
    <property type="component" value="Unassembled WGS sequence"/>
</dbReference>
<dbReference type="NCBIfam" id="NF004397">
    <property type="entry name" value="PRK05755.1"/>
    <property type="match status" value="1"/>
</dbReference>
<evidence type="ECO:0000256" key="9">
    <source>
        <dbReference type="ARBA" id="ARBA00022801"/>
    </source>
</evidence>
<evidence type="ECO:0000259" key="18">
    <source>
        <dbReference type="SMART" id="SM00475"/>
    </source>
</evidence>
<keyword evidence="10" id="KW-0269">Exonuclease</keyword>
<evidence type="ECO:0000256" key="8">
    <source>
        <dbReference type="ARBA" id="ARBA00022763"/>
    </source>
</evidence>
<evidence type="ECO:0000256" key="4">
    <source>
        <dbReference type="ARBA" id="ARBA00022679"/>
    </source>
</evidence>
<evidence type="ECO:0000256" key="1">
    <source>
        <dbReference type="ARBA" id="ARBA00007705"/>
    </source>
</evidence>
<evidence type="ECO:0000256" key="6">
    <source>
        <dbReference type="ARBA" id="ARBA00022705"/>
    </source>
</evidence>
<dbReference type="Gene3D" id="1.10.150.20">
    <property type="entry name" value="5' to 3' exonuclease, C-terminal subdomain"/>
    <property type="match status" value="2"/>
</dbReference>
<feature type="domain" description="DNA-directed DNA polymerase family A palm" evidence="19">
    <location>
        <begin position="657"/>
        <end position="864"/>
    </location>
</feature>
<dbReference type="Pfam" id="PF22619">
    <property type="entry name" value="DNA_polI_exo1"/>
    <property type="match status" value="1"/>
</dbReference>
<evidence type="ECO:0000259" key="17">
    <source>
        <dbReference type="SMART" id="SM00474"/>
    </source>
</evidence>
<dbReference type="SUPFAM" id="SSF53098">
    <property type="entry name" value="Ribonuclease H-like"/>
    <property type="match status" value="1"/>
</dbReference>
<dbReference type="InterPro" id="IPR043502">
    <property type="entry name" value="DNA/RNA_pol_sf"/>
</dbReference>
<feature type="domain" description="5'-3' exonuclease" evidence="18">
    <location>
        <begin position="12"/>
        <end position="274"/>
    </location>
</feature>
<evidence type="ECO:0000256" key="5">
    <source>
        <dbReference type="ARBA" id="ARBA00022695"/>
    </source>
</evidence>
<comment type="caution">
    <text evidence="20">The sequence shown here is derived from an EMBL/GenBank/DDBJ whole genome shotgun (WGS) entry which is preliminary data.</text>
</comment>
<keyword evidence="5 16" id="KW-0548">Nucleotidyltransferase</keyword>
<dbReference type="InterPro" id="IPR029060">
    <property type="entry name" value="PIN-like_dom_sf"/>
</dbReference>
<dbReference type="PANTHER" id="PTHR10133">
    <property type="entry name" value="DNA POLYMERASE I"/>
    <property type="match status" value="1"/>
</dbReference>
<sequence length="901" mass="99306">MPETDTRPDTAGRPRLLLLDGHSLAYRAFFALPVENFSTTAGQHTNAVYGFTSMLVNVLRDEQPTHVAVAFDVSRQTFRLEQYAEYKAKRNKTPSEFSSQLPIIEQLLTQFGITYLKKDGFEADDIIATLTTRAVAAGMEVLILTGDRDSLQLVSDDATVLYPMRGVSDLARMTPEAVEAKYGVPPQRYPELAAIVGETSDNLPGVPGVGQGFAARWINEYDGLDNVITNADKITGKKGEALREHLGDVIRNRRLNALVCDLDLEHEPGDLVLQPWDRHGALTMFDDLEFRGELRTRTIDTLGPEEEPLEEGGFELAGRRLGPGEVGAFLDELGTEHVGVHVRGHWGSGTGSVEGIAVADASGRAAYVDVAELSPEDDAALGAWLADPTRPKVLHDAKGPDHALASHGWRLEGLVSDTALAAYLVQPDQRSYDLSDLTLRYLRRELRTEREPDQDALFEDPAGGQDAAETAMLHARAVIDLAEALDGEVEAAGGTRLLAEVELPLVRVLEDMERVGIAVDTEHLEQLEEHFAAEVRRAADDAFAVIGKEINLGSPKQLQVVLFDELDMPKTKRTKTGYTTDADALQQLYVKTEHPFLLHLLRHRDVARLRQTIEGLLKTVAPDGRIHTTFNQMIAATGRLSSTDPNLQNIPIRTEEGRRIREGFVVGPGFECLMTADYSQVEMRIMAHLSEDAGLIEAFRSGRDFHSITAARVFDVDPDAVTVEMRAKIKAMNYGLAYGLSAFGLGQQLRIEPGEARALMDEYFETFGGVRDYLHGVVDEARKAGFTETVWGRRRYLPDLTSDNRQRRDMAERMALNAPIQGSAADLVKVAMLNVDRAIREAGLTSRMLLQVHDELVLEVAPGERDRLEELVRTEMAGAADLTVPLDVSVGTGHSWHEAAH</sequence>
<comment type="similarity">
    <text evidence="1 16">Belongs to the DNA polymerase type-A family.</text>
</comment>
<evidence type="ECO:0000259" key="19">
    <source>
        <dbReference type="SMART" id="SM00482"/>
    </source>
</evidence>
<gene>
    <name evidence="16 20" type="primary">polA</name>
    <name evidence="20" type="ORF">ACFPGP_19465</name>
</gene>
<keyword evidence="12 16" id="KW-0238">DNA-binding</keyword>
<dbReference type="InterPro" id="IPR020045">
    <property type="entry name" value="DNA_polI_H3TH"/>
</dbReference>
<dbReference type="PRINTS" id="PR00868">
    <property type="entry name" value="DNAPOLI"/>
</dbReference>
<keyword evidence="6 16" id="KW-0235">DNA replication</keyword>
<dbReference type="NCBIfam" id="TIGR00593">
    <property type="entry name" value="pola"/>
    <property type="match status" value="1"/>
</dbReference>
<organism evidence="20 21">
    <name type="scientific">Nocardioides taihuensis</name>
    <dbReference type="NCBI Taxonomy" id="1835606"/>
    <lineage>
        <taxon>Bacteria</taxon>
        <taxon>Bacillati</taxon>
        <taxon>Actinomycetota</taxon>
        <taxon>Actinomycetes</taxon>
        <taxon>Propionibacteriales</taxon>
        <taxon>Nocardioidaceae</taxon>
        <taxon>Nocardioides</taxon>
    </lineage>
</organism>
<evidence type="ECO:0000256" key="15">
    <source>
        <dbReference type="NCBIfam" id="TIGR00593"/>
    </source>
</evidence>
<dbReference type="Gene3D" id="3.30.70.370">
    <property type="match status" value="1"/>
</dbReference>
<dbReference type="SMART" id="SM00474">
    <property type="entry name" value="35EXOc"/>
    <property type="match status" value="1"/>
</dbReference>
<dbReference type="GO" id="GO:0003887">
    <property type="term" value="F:DNA-directed DNA polymerase activity"/>
    <property type="evidence" value="ECO:0007669"/>
    <property type="project" value="UniProtKB-EC"/>
</dbReference>
<dbReference type="PANTHER" id="PTHR10133:SF27">
    <property type="entry name" value="DNA POLYMERASE NU"/>
    <property type="match status" value="1"/>
</dbReference>
<keyword evidence="8 16" id="KW-0227">DNA damage</keyword>
<dbReference type="Gene3D" id="1.20.1060.10">
    <property type="entry name" value="Taq DNA Polymerase, Chain T, domain 4"/>
    <property type="match status" value="1"/>
</dbReference>
<dbReference type="SMART" id="SM00475">
    <property type="entry name" value="53EXOc"/>
    <property type="match status" value="1"/>
</dbReference>
<evidence type="ECO:0000256" key="13">
    <source>
        <dbReference type="ARBA" id="ARBA00023204"/>
    </source>
</evidence>
<evidence type="ECO:0000256" key="3">
    <source>
        <dbReference type="ARBA" id="ARBA00020311"/>
    </source>
</evidence>